<keyword evidence="2" id="KW-1185">Reference proteome</keyword>
<gene>
    <name evidence="1" type="ORF">PABY_17050</name>
</gene>
<dbReference type="Proteomes" id="UP001341135">
    <property type="component" value="Chromosome"/>
</dbReference>
<proteinExistence type="predicted"/>
<organism evidence="1 2">
    <name type="scientific">Pyrodictium abyssi</name>
    <dbReference type="NCBI Taxonomy" id="54256"/>
    <lineage>
        <taxon>Archaea</taxon>
        <taxon>Thermoproteota</taxon>
        <taxon>Thermoprotei</taxon>
        <taxon>Desulfurococcales</taxon>
        <taxon>Pyrodictiaceae</taxon>
        <taxon>Pyrodictium</taxon>
    </lineage>
</organism>
<dbReference type="GeneID" id="89289713"/>
<sequence length="168" mass="18890">MPRYYMFMTLIMHVKLEASIASLLANIMENKQVTLIDHDEVARRVVVRAPVKEAAYIQLLVNHYADTASFEVKASAKGKVEPKTLREGVDAYARLGDRILFFKKCREGAVFGEVRKRNILLKYCKNAALVDPAALPPILCSFDAKTGGIVEVVEKARKCFDEIMRLVS</sequence>
<dbReference type="EMBL" id="AP028907">
    <property type="protein sequence ID" value="BES82138.1"/>
    <property type="molecule type" value="Genomic_DNA"/>
</dbReference>
<accession>A0ABN6ZVQ0</accession>
<name>A0ABN6ZVQ0_9CREN</name>
<reference evidence="1 2" key="1">
    <citation type="submission" date="2023-09" db="EMBL/GenBank/DDBJ databases">
        <title>Pyrofollis japonicus gen. nov. sp. nov., a novel member of the family Pyrodictiaceae isolated from the Iheya North hydrothermal field.</title>
        <authorList>
            <person name="Miyazaki U."/>
            <person name="Sanari M."/>
            <person name="Tame A."/>
            <person name="Kitajima M."/>
            <person name="Okamoto A."/>
            <person name="Sawayama S."/>
            <person name="Miyazaki J."/>
            <person name="Takai K."/>
            <person name="Nakagawa S."/>
        </authorList>
    </citation>
    <scope>NUCLEOTIDE SEQUENCE [LARGE SCALE GENOMIC DNA]</scope>
    <source>
        <strain evidence="1 2">AV2</strain>
    </source>
</reference>
<protein>
    <submittedName>
        <fullName evidence="1">Uncharacterized protein</fullName>
    </submittedName>
</protein>
<evidence type="ECO:0000313" key="2">
    <source>
        <dbReference type="Proteomes" id="UP001341135"/>
    </source>
</evidence>
<dbReference type="RefSeq" id="WP_338249169.1">
    <property type="nucleotide sequence ID" value="NZ_AP028907.1"/>
</dbReference>
<evidence type="ECO:0000313" key="1">
    <source>
        <dbReference type="EMBL" id="BES82138.1"/>
    </source>
</evidence>